<keyword evidence="2" id="KW-0819">tRNA processing</keyword>
<comment type="caution">
    <text evidence="5">The sequence shown here is derived from an EMBL/GenBank/DDBJ whole genome shotgun (WGS) entry which is preliminary data.</text>
</comment>
<dbReference type="Proteomes" id="UP001629113">
    <property type="component" value="Unassembled WGS sequence"/>
</dbReference>
<dbReference type="PANTHER" id="PTHR28256:SF1">
    <property type="entry name" value="RIBONUCLEASES P_MRP PROTEIN SUBUNIT POP7"/>
    <property type="match status" value="1"/>
</dbReference>
<evidence type="ECO:0000256" key="2">
    <source>
        <dbReference type="ARBA" id="ARBA00022694"/>
    </source>
</evidence>
<accession>A0ABR4PAW9</accession>
<evidence type="ECO:0000256" key="1">
    <source>
        <dbReference type="ARBA" id="ARBA00004123"/>
    </source>
</evidence>
<evidence type="ECO:0000313" key="5">
    <source>
        <dbReference type="EMBL" id="KAL3420434.1"/>
    </source>
</evidence>
<evidence type="ECO:0000313" key="6">
    <source>
        <dbReference type="Proteomes" id="UP001629113"/>
    </source>
</evidence>
<keyword evidence="6" id="KW-1185">Reference proteome</keyword>
<dbReference type="Gene3D" id="3.30.110.20">
    <property type="entry name" value="Alba-like domain"/>
    <property type="match status" value="1"/>
</dbReference>
<reference evidence="5 6" key="1">
    <citation type="submission" date="2024-06" db="EMBL/GenBank/DDBJ databases">
        <title>Complete genome of Phlyctema vagabunda strain 19-DSS-EL-015.</title>
        <authorList>
            <person name="Fiorenzani C."/>
        </authorList>
    </citation>
    <scope>NUCLEOTIDE SEQUENCE [LARGE SCALE GENOMIC DNA]</scope>
    <source>
        <strain evidence="5 6">19-DSS-EL-015</strain>
    </source>
</reference>
<evidence type="ECO:0000256" key="4">
    <source>
        <dbReference type="SAM" id="MobiDB-lite"/>
    </source>
</evidence>
<sequence>MGKETPQNSQPATKLPKLPRLAKGQKIQKRPLLHPAIAAPRTSSATPKVIYVKASSPFIAMVKRTQKYLTEVEKRSTGSVSLTNNGAGRGGGDRDAMRVIEDGVKKAREQREQVWLKGTGKAIEKTMQLGLWFQTQERGVKYEVSWKTGSVGAVDDVVDEEGSLVEDESRIRRTSTLEVGILER</sequence>
<dbReference type="PANTHER" id="PTHR28256">
    <property type="entry name" value="RIBONUCLEASES P/MRP PROTEIN SUBUNIT POP7"/>
    <property type="match status" value="1"/>
</dbReference>
<dbReference type="Pfam" id="PF12328">
    <property type="entry name" value="Rpp20"/>
    <property type="match status" value="1"/>
</dbReference>
<dbReference type="InterPro" id="IPR036882">
    <property type="entry name" value="Alba-like_dom_sf"/>
</dbReference>
<proteinExistence type="predicted"/>
<feature type="compositionally biased region" description="Polar residues" evidence="4">
    <location>
        <begin position="1"/>
        <end position="12"/>
    </location>
</feature>
<keyword evidence="3" id="KW-0539">Nucleus</keyword>
<evidence type="ECO:0000256" key="3">
    <source>
        <dbReference type="ARBA" id="ARBA00023242"/>
    </source>
</evidence>
<gene>
    <name evidence="5" type="ORF">PVAG01_08933</name>
</gene>
<protein>
    <submittedName>
        <fullName evidence="5">Uncharacterized protein</fullName>
    </submittedName>
</protein>
<dbReference type="EMBL" id="JBFCZG010000007">
    <property type="protein sequence ID" value="KAL3420434.1"/>
    <property type="molecule type" value="Genomic_DNA"/>
</dbReference>
<comment type="subcellular location">
    <subcellularLocation>
        <location evidence="1">Nucleus</location>
    </subcellularLocation>
</comment>
<dbReference type="InterPro" id="IPR020241">
    <property type="entry name" value="RNase_P/MRP_Pop7_fungi"/>
</dbReference>
<name>A0ABR4PAW9_9HELO</name>
<feature type="region of interest" description="Disordered" evidence="4">
    <location>
        <begin position="1"/>
        <end position="44"/>
    </location>
</feature>
<dbReference type="InterPro" id="IPR014612">
    <property type="entry name" value="Pop7/Rpp20"/>
</dbReference>
<organism evidence="5 6">
    <name type="scientific">Phlyctema vagabunda</name>
    <dbReference type="NCBI Taxonomy" id="108571"/>
    <lineage>
        <taxon>Eukaryota</taxon>
        <taxon>Fungi</taxon>
        <taxon>Dikarya</taxon>
        <taxon>Ascomycota</taxon>
        <taxon>Pezizomycotina</taxon>
        <taxon>Leotiomycetes</taxon>
        <taxon>Helotiales</taxon>
        <taxon>Dermateaceae</taxon>
        <taxon>Phlyctema</taxon>
    </lineage>
</organism>